<feature type="region of interest" description="Disordered" evidence="2">
    <location>
        <begin position="77"/>
        <end position="103"/>
    </location>
</feature>
<dbReference type="Gene3D" id="4.10.280.10">
    <property type="entry name" value="Helix-loop-helix DNA-binding domain"/>
    <property type="match status" value="1"/>
</dbReference>
<protein>
    <submittedName>
        <fullName evidence="5">BHLH domain-containing protein</fullName>
    </submittedName>
</protein>
<dbReference type="GO" id="GO:0000978">
    <property type="term" value="F:RNA polymerase II cis-regulatory region sequence-specific DNA binding"/>
    <property type="evidence" value="ECO:0007669"/>
    <property type="project" value="TreeGrafter"/>
</dbReference>
<evidence type="ECO:0000259" key="3">
    <source>
        <dbReference type="PROSITE" id="PS50888"/>
    </source>
</evidence>
<evidence type="ECO:0000256" key="2">
    <source>
        <dbReference type="SAM" id="MobiDB-lite"/>
    </source>
</evidence>
<dbReference type="InterPro" id="IPR036638">
    <property type="entry name" value="HLH_DNA-bd_sf"/>
</dbReference>
<dbReference type="InterPro" id="IPR011598">
    <property type="entry name" value="bHLH_dom"/>
</dbReference>
<organism evidence="4 5">
    <name type="scientific">Plectus sambesii</name>
    <dbReference type="NCBI Taxonomy" id="2011161"/>
    <lineage>
        <taxon>Eukaryota</taxon>
        <taxon>Metazoa</taxon>
        <taxon>Ecdysozoa</taxon>
        <taxon>Nematoda</taxon>
        <taxon>Chromadorea</taxon>
        <taxon>Plectida</taxon>
        <taxon>Plectina</taxon>
        <taxon>Plectoidea</taxon>
        <taxon>Plectidae</taxon>
        <taxon>Plectus</taxon>
    </lineage>
</organism>
<dbReference type="PANTHER" id="PTHR46055">
    <property type="entry name" value="CIRCADIAN LOCOMOTER OUTPUT CYCLES PROTEIN KAPUT"/>
    <property type="match status" value="1"/>
</dbReference>
<proteinExistence type="predicted"/>
<keyword evidence="1" id="KW-0539">Nucleus</keyword>
<dbReference type="Proteomes" id="UP000887566">
    <property type="component" value="Unplaced"/>
</dbReference>
<accession>A0A914V4J7</accession>
<dbReference type="InterPro" id="IPR047230">
    <property type="entry name" value="CLOCK-like"/>
</dbReference>
<dbReference type="Pfam" id="PF00010">
    <property type="entry name" value="HLH"/>
    <property type="match status" value="1"/>
</dbReference>
<dbReference type="GO" id="GO:0032922">
    <property type="term" value="P:circadian regulation of gene expression"/>
    <property type="evidence" value="ECO:0007669"/>
    <property type="project" value="InterPro"/>
</dbReference>
<dbReference type="AlphaFoldDB" id="A0A914V4J7"/>
<reference evidence="5" key="1">
    <citation type="submission" date="2022-11" db="UniProtKB">
        <authorList>
            <consortium name="WormBaseParasite"/>
        </authorList>
    </citation>
    <scope>IDENTIFICATION</scope>
</reference>
<sequence>MVGGGGSGALSGHVMIRLARRASSGSLVRSCPHIPTPPRRLGGRALNRFSAIRLSFDPLVSSLRRCSPPPVVQMMTEHDQSSVDGSGGDTKRKSRNQSEKRRRDAFNKLIAELTGIVGDGEKKLDKSNVLKQAIMYLRMQRAAVESTTPEGASTDECSLKFAGTTPKEIGRLYLE</sequence>
<dbReference type="SUPFAM" id="SSF47459">
    <property type="entry name" value="HLH, helix-loop-helix DNA-binding domain"/>
    <property type="match status" value="1"/>
</dbReference>
<evidence type="ECO:0000313" key="5">
    <source>
        <dbReference type="WBParaSite" id="PSAMB.scaffold15324size1612.g36461.t1"/>
    </source>
</evidence>
<dbReference type="PROSITE" id="PS50888">
    <property type="entry name" value="BHLH"/>
    <property type="match status" value="1"/>
</dbReference>
<dbReference type="GO" id="GO:1990513">
    <property type="term" value="C:CLOCK-BMAL transcription complex"/>
    <property type="evidence" value="ECO:0007669"/>
    <property type="project" value="TreeGrafter"/>
</dbReference>
<keyword evidence="4" id="KW-1185">Reference proteome</keyword>
<dbReference type="WBParaSite" id="PSAMB.scaffold15324size1612.g36461.t1">
    <property type="protein sequence ID" value="PSAMB.scaffold15324size1612.g36461.t1"/>
    <property type="gene ID" value="PSAMB.scaffold15324size1612.g36461"/>
</dbReference>
<dbReference type="SMART" id="SM00353">
    <property type="entry name" value="HLH"/>
    <property type="match status" value="1"/>
</dbReference>
<evidence type="ECO:0000313" key="4">
    <source>
        <dbReference type="Proteomes" id="UP000887566"/>
    </source>
</evidence>
<feature type="domain" description="BHLH" evidence="3">
    <location>
        <begin position="90"/>
        <end position="140"/>
    </location>
</feature>
<name>A0A914V4J7_9BILA</name>
<dbReference type="GO" id="GO:0000981">
    <property type="term" value="F:DNA-binding transcription factor activity, RNA polymerase II-specific"/>
    <property type="evidence" value="ECO:0007669"/>
    <property type="project" value="InterPro"/>
</dbReference>
<dbReference type="GO" id="GO:0046983">
    <property type="term" value="F:protein dimerization activity"/>
    <property type="evidence" value="ECO:0007669"/>
    <property type="project" value="InterPro"/>
</dbReference>
<dbReference type="PANTHER" id="PTHR46055:SF3">
    <property type="entry name" value="CIRCADIAN LOCOMOTER OUTPUT CYCLES PROTEIN KAPUT"/>
    <property type="match status" value="1"/>
</dbReference>
<evidence type="ECO:0000256" key="1">
    <source>
        <dbReference type="ARBA" id="ARBA00023242"/>
    </source>
</evidence>